<dbReference type="NCBIfam" id="TIGR00166">
    <property type="entry name" value="S6"/>
    <property type="match status" value="1"/>
</dbReference>
<evidence type="ECO:0000256" key="4">
    <source>
        <dbReference type="ARBA" id="ARBA00022980"/>
    </source>
</evidence>
<keyword evidence="3 8" id="KW-0694">RNA-binding</keyword>
<dbReference type="Proteomes" id="UP000184088">
    <property type="component" value="Unassembled WGS sequence"/>
</dbReference>
<keyword evidence="5 8" id="KW-0687">Ribonucleoprotein</keyword>
<dbReference type="GO" id="GO:0005737">
    <property type="term" value="C:cytoplasm"/>
    <property type="evidence" value="ECO:0007669"/>
    <property type="project" value="UniProtKB-ARBA"/>
</dbReference>
<reference evidence="9 10" key="1">
    <citation type="submission" date="2016-11" db="EMBL/GenBank/DDBJ databases">
        <authorList>
            <person name="Jaros S."/>
            <person name="Januszkiewicz K."/>
            <person name="Wedrychowicz H."/>
        </authorList>
    </citation>
    <scope>NUCLEOTIDE SEQUENCE [LARGE SCALE GENOMIC DNA]</scope>
    <source>
        <strain evidence="9 10">DSM 17918</strain>
    </source>
</reference>
<dbReference type="InterPro" id="IPR000529">
    <property type="entry name" value="Ribosomal_bS6"/>
</dbReference>
<dbReference type="PANTHER" id="PTHR21011:SF1">
    <property type="entry name" value="SMALL RIBOSOMAL SUBUNIT PROTEIN BS6M"/>
    <property type="match status" value="1"/>
</dbReference>
<evidence type="ECO:0000256" key="6">
    <source>
        <dbReference type="ARBA" id="ARBA00035104"/>
    </source>
</evidence>
<keyword evidence="10" id="KW-1185">Reference proteome</keyword>
<dbReference type="SUPFAM" id="SSF54995">
    <property type="entry name" value="Ribosomal protein S6"/>
    <property type="match status" value="1"/>
</dbReference>
<dbReference type="GO" id="GO:1990904">
    <property type="term" value="C:ribonucleoprotein complex"/>
    <property type="evidence" value="ECO:0007669"/>
    <property type="project" value="UniProtKB-KW"/>
</dbReference>
<comment type="similarity">
    <text evidence="1 8">Belongs to the bacterial ribosomal protein bS6 family.</text>
</comment>
<dbReference type="EMBL" id="FQVH01000018">
    <property type="protein sequence ID" value="SHF32727.1"/>
    <property type="molecule type" value="Genomic_DNA"/>
</dbReference>
<dbReference type="GO" id="GO:0003735">
    <property type="term" value="F:structural constituent of ribosome"/>
    <property type="evidence" value="ECO:0007669"/>
    <property type="project" value="InterPro"/>
</dbReference>
<dbReference type="Pfam" id="PF01250">
    <property type="entry name" value="Ribosomal_S6"/>
    <property type="match status" value="1"/>
</dbReference>
<dbReference type="STRING" id="1121256.SAMN02746089_01703"/>
<dbReference type="InterPro" id="IPR020815">
    <property type="entry name" value="Ribosomal_bS6_CS"/>
</dbReference>
<dbReference type="InterPro" id="IPR014717">
    <property type="entry name" value="Transl_elong_EF1B/ribsomal_bS6"/>
</dbReference>
<dbReference type="InterPro" id="IPR035980">
    <property type="entry name" value="Ribosomal_bS6_sf"/>
</dbReference>
<keyword evidence="2 8" id="KW-0699">rRNA-binding</keyword>
<evidence type="ECO:0000313" key="10">
    <source>
        <dbReference type="Proteomes" id="UP000184088"/>
    </source>
</evidence>
<dbReference type="PROSITE" id="PS01048">
    <property type="entry name" value="RIBOSOMAL_S6"/>
    <property type="match status" value="1"/>
</dbReference>
<dbReference type="Gene3D" id="3.30.70.60">
    <property type="match status" value="1"/>
</dbReference>
<comment type="function">
    <text evidence="6 8">Binds together with bS18 to 16S ribosomal RNA.</text>
</comment>
<evidence type="ECO:0000256" key="3">
    <source>
        <dbReference type="ARBA" id="ARBA00022884"/>
    </source>
</evidence>
<proteinExistence type="inferred from homology"/>
<evidence type="ECO:0000313" key="9">
    <source>
        <dbReference type="EMBL" id="SHF32727.1"/>
    </source>
</evidence>
<organism evidence="9 10">
    <name type="scientific">Caldanaerobius fijiensis DSM 17918</name>
    <dbReference type="NCBI Taxonomy" id="1121256"/>
    <lineage>
        <taxon>Bacteria</taxon>
        <taxon>Bacillati</taxon>
        <taxon>Bacillota</taxon>
        <taxon>Clostridia</taxon>
        <taxon>Thermoanaerobacterales</taxon>
        <taxon>Thermoanaerobacteraceae</taxon>
        <taxon>Caldanaerobius</taxon>
    </lineage>
</organism>
<protein>
    <recommendedName>
        <fullName evidence="7 8">Small ribosomal subunit protein bS6</fullName>
    </recommendedName>
</protein>
<dbReference type="GO" id="GO:0070181">
    <property type="term" value="F:small ribosomal subunit rRNA binding"/>
    <property type="evidence" value="ECO:0007669"/>
    <property type="project" value="TreeGrafter"/>
</dbReference>
<evidence type="ECO:0000256" key="7">
    <source>
        <dbReference type="ARBA" id="ARBA00035294"/>
    </source>
</evidence>
<evidence type="ECO:0000256" key="5">
    <source>
        <dbReference type="ARBA" id="ARBA00023274"/>
    </source>
</evidence>
<dbReference type="HAMAP" id="MF_00360">
    <property type="entry name" value="Ribosomal_bS6"/>
    <property type="match status" value="1"/>
</dbReference>
<dbReference type="InterPro" id="IPR020814">
    <property type="entry name" value="Ribosomal_S6_plastid/chlpt"/>
</dbReference>
<dbReference type="AlphaFoldDB" id="A0A1M5ARK2"/>
<dbReference type="GO" id="GO:0005840">
    <property type="term" value="C:ribosome"/>
    <property type="evidence" value="ECO:0007669"/>
    <property type="project" value="UniProtKB-KW"/>
</dbReference>
<name>A0A1M5ARK2_9THEO</name>
<evidence type="ECO:0000256" key="8">
    <source>
        <dbReference type="HAMAP-Rule" id="MF_00360"/>
    </source>
</evidence>
<accession>A0A1M5ARK2</accession>
<evidence type="ECO:0000256" key="2">
    <source>
        <dbReference type="ARBA" id="ARBA00022730"/>
    </source>
</evidence>
<sequence>MKKPEINDIINNRVSLVHCGPLSPEGGEGMRSYEFVYVLKPEVEEEKRNGLLERFKSIIGQKGEVTNVDEWGMRRLAYPIKKFNEGYYVFLEFNGERDIPSELETTCRVTDEILRYLIVKKGE</sequence>
<dbReference type="GO" id="GO:0006412">
    <property type="term" value="P:translation"/>
    <property type="evidence" value="ECO:0007669"/>
    <property type="project" value="UniProtKB-UniRule"/>
</dbReference>
<dbReference type="PANTHER" id="PTHR21011">
    <property type="entry name" value="MITOCHONDRIAL 28S RIBOSOMAL PROTEIN S6"/>
    <property type="match status" value="1"/>
</dbReference>
<keyword evidence="4 8" id="KW-0689">Ribosomal protein</keyword>
<dbReference type="CDD" id="cd00473">
    <property type="entry name" value="bS6"/>
    <property type="match status" value="1"/>
</dbReference>
<evidence type="ECO:0000256" key="1">
    <source>
        <dbReference type="ARBA" id="ARBA00009512"/>
    </source>
</evidence>
<gene>
    <name evidence="8" type="primary">rpsF</name>
    <name evidence="9" type="ORF">SAMN02746089_01703</name>
</gene>